<proteinExistence type="inferred from homology"/>
<keyword evidence="1 5" id="KW-0699">rRNA-binding</keyword>
<feature type="region of interest" description="Disordered" evidence="6">
    <location>
        <begin position="173"/>
        <end position="242"/>
    </location>
</feature>
<dbReference type="AlphaFoldDB" id="A0A520MC57"/>
<dbReference type="InterPro" id="IPR020057">
    <property type="entry name" value="Ribosomal_bL25_b-dom"/>
</dbReference>
<dbReference type="InterPro" id="IPR020930">
    <property type="entry name" value="Ribosomal_uL5_bac-type"/>
</dbReference>
<dbReference type="GO" id="GO:0008097">
    <property type="term" value="F:5S rRNA binding"/>
    <property type="evidence" value="ECO:0007669"/>
    <property type="project" value="InterPro"/>
</dbReference>
<dbReference type="SUPFAM" id="SSF50715">
    <property type="entry name" value="Ribosomal protein L25-like"/>
    <property type="match status" value="1"/>
</dbReference>
<dbReference type="Proteomes" id="UP000318359">
    <property type="component" value="Unassembled WGS sequence"/>
</dbReference>
<feature type="compositionally biased region" description="Acidic residues" evidence="6">
    <location>
        <begin position="196"/>
        <end position="233"/>
    </location>
</feature>
<dbReference type="PANTHER" id="PTHR33284:SF1">
    <property type="entry name" value="RIBOSOMAL PROTEIN L25_GLN-TRNA SYNTHETASE, ANTI-CODON-BINDING DOMAIN-CONTAINING PROTEIN"/>
    <property type="match status" value="1"/>
</dbReference>
<sequence length="242" mass="26348">MTQEIILNADPRERTGSNKARVIRNIDVMVPAVIYGNDIAGENIKLPLNELTKASENELFYTQVLKIMIGDKEEKVVLKELQRDPAKGKFLHADFLRVSSKTKLKVIVPIKFINEDDCAGVKMEGGVLIKALREIEVLCLAGNIPESIDVDVIDIPLGEAIRLTELSLPEGSEISGLEDSQDQMVVSVNAPKAIEEEPELELEEGEEGAEGEEAAEGGESTEGDEAQSEDSSEASDKGSEEN</sequence>
<feature type="domain" description="Large ribosomal subunit protein bL25 beta" evidence="8">
    <location>
        <begin position="103"/>
        <end position="192"/>
    </location>
</feature>
<evidence type="ECO:0000256" key="6">
    <source>
        <dbReference type="SAM" id="MobiDB-lite"/>
    </source>
</evidence>
<dbReference type="InterPro" id="IPR001021">
    <property type="entry name" value="Ribosomal_bL25_long"/>
</dbReference>
<dbReference type="InterPro" id="IPR037121">
    <property type="entry name" value="Ribosomal_bL25_C"/>
</dbReference>
<name>A0A520MC57_9GAMM</name>
<evidence type="ECO:0000259" key="8">
    <source>
        <dbReference type="Pfam" id="PF14693"/>
    </source>
</evidence>
<dbReference type="Gene3D" id="2.170.120.20">
    <property type="entry name" value="Ribosomal protein L25, beta domain"/>
    <property type="match status" value="1"/>
</dbReference>
<dbReference type="GO" id="GO:0022625">
    <property type="term" value="C:cytosolic large ribosomal subunit"/>
    <property type="evidence" value="ECO:0007669"/>
    <property type="project" value="TreeGrafter"/>
</dbReference>
<organism evidence="9 10">
    <name type="scientific">SAR86 cluster bacterium</name>
    <dbReference type="NCBI Taxonomy" id="2030880"/>
    <lineage>
        <taxon>Bacteria</taxon>
        <taxon>Pseudomonadati</taxon>
        <taxon>Pseudomonadota</taxon>
        <taxon>Gammaproteobacteria</taxon>
        <taxon>SAR86 cluster</taxon>
    </lineage>
</organism>
<accession>A0A520MC57</accession>
<dbReference type="InterPro" id="IPR029751">
    <property type="entry name" value="Ribosomal_L25_dom"/>
</dbReference>
<dbReference type="Pfam" id="PF14693">
    <property type="entry name" value="Ribosomal_TL5_C"/>
    <property type="match status" value="1"/>
</dbReference>
<evidence type="ECO:0000256" key="1">
    <source>
        <dbReference type="ARBA" id="ARBA00022730"/>
    </source>
</evidence>
<evidence type="ECO:0000259" key="7">
    <source>
        <dbReference type="Pfam" id="PF01386"/>
    </source>
</evidence>
<dbReference type="CDD" id="cd00495">
    <property type="entry name" value="Ribosomal_L25_TL5_CTC"/>
    <property type="match status" value="1"/>
</dbReference>
<evidence type="ECO:0000256" key="5">
    <source>
        <dbReference type="HAMAP-Rule" id="MF_01334"/>
    </source>
</evidence>
<comment type="function">
    <text evidence="5">This is one of the proteins that binds to the 5S RNA in the ribosome where it forms part of the central protuberance.</text>
</comment>
<dbReference type="Pfam" id="PF01386">
    <property type="entry name" value="Ribosomal_L25p"/>
    <property type="match status" value="1"/>
</dbReference>
<comment type="similarity">
    <text evidence="5">Belongs to the bacterial ribosomal protein bL25 family. CTC subfamily.</text>
</comment>
<dbReference type="PANTHER" id="PTHR33284">
    <property type="entry name" value="RIBOSOMAL PROTEIN L25/GLN-TRNA SYNTHETASE, ANTI-CODON-BINDING DOMAIN-CONTAINING PROTEIN"/>
    <property type="match status" value="1"/>
</dbReference>
<dbReference type="NCBIfam" id="TIGR00731">
    <property type="entry name" value="bL25_bact_ctc"/>
    <property type="match status" value="1"/>
</dbReference>
<evidence type="ECO:0000256" key="2">
    <source>
        <dbReference type="ARBA" id="ARBA00022884"/>
    </source>
</evidence>
<protein>
    <recommendedName>
        <fullName evidence="5">Large ribosomal subunit protein bL25</fullName>
    </recommendedName>
    <alternativeName>
        <fullName evidence="5">General stress protein CTC</fullName>
    </alternativeName>
</protein>
<evidence type="ECO:0000313" key="10">
    <source>
        <dbReference type="Proteomes" id="UP000318359"/>
    </source>
</evidence>
<dbReference type="EMBL" id="SHBM01000004">
    <property type="protein sequence ID" value="RZO18791.1"/>
    <property type="molecule type" value="Genomic_DNA"/>
</dbReference>
<comment type="subunit">
    <text evidence="5">Part of the 50S ribosomal subunit; part of the 5S rRNA/L5/L18/L25 subcomplex. Contacts the 5S rRNA. Binds to the 5S rRNA independently of L5 and L18.</text>
</comment>
<keyword evidence="4 5" id="KW-0687">Ribonucleoprotein</keyword>
<keyword evidence="3 5" id="KW-0689">Ribosomal protein</keyword>
<dbReference type="InterPro" id="IPR011035">
    <property type="entry name" value="Ribosomal_bL25/Gln-tRNA_synth"/>
</dbReference>
<dbReference type="InterPro" id="IPR020056">
    <property type="entry name" value="Rbsml_bL25/Gln-tRNA_synth_N"/>
</dbReference>
<evidence type="ECO:0000256" key="4">
    <source>
        <dbReference type="ARBA" id="ARBA00023274"/>
    </source>
</evidence>
<keyword evidence="2 5" id="KW-0694">RNA-binding</keyword>
<comment type="caution">
    <text evidence="9">The sequence shown here is derived from an EMBL/GenBank/DDBJ whole genome shotgun (WGS) entry which is preliminary data.</text>
</comment>
<evidence type="ECO:0000256" key="3">
    <source>
        <dbReference type="ARBA" id="ARBA00022980"/>
    </source>
</evidence>
<dbReference type="GO" id="GO:0003735">
    <property type="term" value="F:structural constituent of ribosome"/>
    <property type="evidence" value="ECO:0007669"/>
    <property type="project" value="InterPro"/>
</dbReference>
<dbReference type="GO" id="GO:0006412">
    <property type="term" value="P:translation"/>
    <property type="evidence" value="ECO:0007669"/>
    <property type="project" value="UniProtKB-UniRule"/>
</dbReference>
<dbReference type="Gene3D" id="2.40.240.10">
    <property type="entry name" value="Ribosomal Protein L25, Chain P"/>
    <property type="match status" value="1"/>
</dbReference>
<evidence type="ECO:0000313" key="9">
    <source>
        <dbReference type="EMBL" id="RZO18791.1"/>
    </source>
</evidence>
<reference evidence="9 10" key="1">
    <citation type="submission" date="2019-02" db="EMBL/GenBank/DDBJ databases">
        <title>Prokaryotic population dynamics and viral predation in marine succession experiment using metagenomics: the confinement effect.</title>
        <authorList>
            <person name="Haro-Moreno J.M."/>
            <person name="Rodriguez-Valera F."/>
            <person name="Lopez-Perez M."/>
        </authorList>
    </citation>
    <scope>NUCLEOTIDE SEQUENCE [LARGE SCALE GENOMIC DNA]</scope>
    <source>
        <strain evidence="9">MED-G167</strain>
    </source>
</reference>
<dbReference type="HAMAP" id="MF_01334">
    <property type="entry name" value="Ribosomal_bL25_CTC"/>
    <property type="match status" value="1"/>
</dbReference>
<gene>
    <name evidence="5" type="primary">rplY</name>
    <name evidence="5" type="synonym">ctc</name>
    <name evidence="9" type="ORF">EVB00_00535</name>
</gene>
<feature type="domain" description="Large ribosomal subunit protein bL25 L25" evidence="7">
    <location>
        <begin position="7"/>
        <end position="95"/>
    </location>
</feature>